<comment type="similarity">
    <text evidence="2 4">Belongs to the UDP-N-acetylglucosamine 2-epimerase family.</text>
</comment>
<dbReference type="GO" id="GO:0008761">
    <property type="term" value="F:UDP-N-acetylglucosamine 2-epimerase activity"/>
    <property type="evidence" value="ECO:0007669"/>
    <property type="project" value="UniProtKB-EC"/>
</dbReference>
<dbReference type="InterPro" id="IPR003331">
    <property type="entry name" value="UDP_GlcNAc_Epimerase_2_dom"/>
</dbReference>
<feature type="domain" description="UDP-N-acetylglucosamine 2-epimerase" evidence="5">
    <location>
        <begin position="24"/>
        <end position="373"/>
    </location>
</feature>
<dbReference type="CDD" id="cd03786">
    <property type="entry name" value="GTB_UDP-GlcNAc_2-Epimerase"/>
    <property type="match status" value="1"/>
</dbReference>
<evidence type="ECO:0000313" key="7">
    <source>
        <dbReference type="Proteomes" id="UP000234857"/>
    </source>
</evidence>
<evidence type="ECO:0000256" key="3">
    <source>
        <dbReference type="ARBA" id="ARBA00038858"/>
    </source>
</evidence>
<evidence type="ECO:0000256" key="1">
    <source>
        <dbReference type="ARBA" id="ARBA00023235"/>
    </source>
</evidence>
<dbReference type="AlphaFoldDB" id="A0A2N5ZHG2"/>
<evidence type="ECO:0000313" key="6">
    <source>
        <dbReference type="EMBL" id="PLX18127.1"/>
    </source>
</evidence>
<name>A0A2N5ZHG2_MUIH1</name>
<dbReference type="Gene3D" id="3.40.50.2000">
    <property type="entry name" value="Glycogen Phosphorylase B"/>
    <property type="match status" value="2"/>
</dbReference>
<comment type="caution">
    <text evidence="6">The sequence shown here is derived from an EMBL/GenBank/DDBJ whole genome shotgun (WGS) entry which is preliminary data.</text>
</comment>
<dbReference type="EC" id="5.1.3.14" evidence="3"/>
<dbReference type="Pfam" id="PF02350">
    <property type="entry name" value="Epimerase_2"/>
    <property type="match status" value="1"/>
</dbReference>
<dbReference type="PANTHER" id="PTHR43174:SF2">
    <property type="entry name" value="UDP-N-ACETYLGLUCOSAMINE 2-EPIMERASE"/>
    <property type="match status" value="1"/>
</dbReference>
<dbReference type="EMBL" id="PKTG01000071">
    <property type="protein sequence ID" value="PLX18127.1"/>
    <property type="molecule type" value="Genomic_DNA"/>
</dbReference>
<protein>
    <recommendedName>
        <fullName evidence="3">UDP-N-acetylglucosamine 2-epimerase (non-hydrolyzing)</fullName>
        <ecNumber evidence="3">5.1.3.14</ecNumber>
    </recommendedName>
</protein>
<sequence>MKIMTVFGTRPEAIKMAPLVKEFEKQEVNNITVVTAQHREMLDQVLNIFKISPKYDLDLMKQRQDVFQITSNVLTSLKKVMEDENPDIVLVHGDTTTSFAASLAAYYLKIKVGHIEAGLRTGNKYSPFPEEMNRRLTGTIADLHFAPTELARENLIKENISPENIFVVGNTVIDALYQIKEKIIAEDLGRHIEGRINAQCGQDIFKKKIVLITGHRRENLGERFKSLFSGIRDLAKKYSDTHHFLYPVHLNPAVRETAFDILEGRNNISLIEPLDYVDFVWMMYRSNMIITDSGGIQEEAPSFGKPVLVIRDTTERPEAVKAGTVNLCGVDGDKLFDNFVRIADSEEEYEKMSKAHNPYGDGATSSRIVDFLKNGVL</sequence>
<evidence type="ECO:0000256" key="2">
    <source>
        <dbReference type="ARBA" id="ARBA00038209"/>
    </source>
</evidence>
<reference evidence="6 7" key="1">
    <citation type="submission" date="2017-11" db="EMBL/GenBank/DDBJ databases">
        <title>Genome-resolved metagenomics identifies genetic mobility, metabolic interactions, and unexpected diversity in perchlorate-reducing communities.</title>
        <authorList>
            <person name="Barnum T.P."/>
            <person name="Figueroa I.A."/>
            <person name="Carlstrom C.I."/>
            <person name="Lucas L.N."/>
            <person name="Engelbrektson A.L."/>
            <person name="Coates J.D."/>
        </authorList>
    </citation>
    <scope>NUCLEOTIDE SEQUENCE [LARGE SCALE GENOMIC DNA]</scope>
    <source>
        <strain evidence="6">BM706</strain>
    </source>
</reference>
<proteinExistence type="inferred from homology"/>
<keyword evidence="1 4" id="KW-0413">Isomerase</keyword>
<dbReference type="NCBIfam" id="TIGR00236">
    <property type="entry name" value="wecB"/>
    <property type="match status" value="1"/>
</dbReference>
<evidence type="ECO:0000256" key="4">
    <source>
        <dbReference type="RuleBase" id="RU003513"/>
    </source>
</evidence>
<gene>
    <name evidence="6" type="ORF">C0601_05545</name>
</gene>
<evidence type="ECO:0000259" key="5">
    <source>
        <dbReference type="Pfam" id="PF02350"/>
    </source>
</evidence>
<dbReference type="Proteomes" id="UP000234857">
    <property type="component" value="Unassembled WGS sequence"/>
</dbReference>
<dbReference type="SUPFAM" id="SSF53756">
    <property type="entry name" value="UDP-Glycosyltransferase/glycogen phosphorylase"/>
    <property type="match status" value="1"/>
</dbReference>
<dbReference type="PANTHER" id="PTHR43174">
    <property type="entry name" value="UDP-N-ACETYLGLUCOSAMINE 2-EPIMERASE"/>
    <property type="match status" value="1"/>
</dbReference>
<dbReference type="FunFam" id="3.40.50.2000:FF:000043">
    <property type="entry name" value="UDP-N-acetylglucosamine 2-epimerase"/>
    <property type="match status" value="1"/>
</dbReference>
<accession>A0A2N5ZHG2</accession>
<dbReference type="InterPro" id="IPR029767">
    <property type="entry name" value="WecB-like"/>
</dbReference>
<organism evidence="6 7">
    <name type="scientific">Muiribacterium halophilum</name>
    <dbReference type="NCBI Taxonomy" id="2053465"/>
    <lineage>
        <taxon>Bacteria</taxon>
        <taxon>Candidatus Muiribacteriota</taxon>
        <taxon>Candidatus Muiribacteriia</taxon>
        <taxon>Candidatus Muiribacteriales</taxon>
        <taxon>Candidatus Muiribacteriaceae</taxon>
        <taxon>Candidatus Muiribacterium</taxon>
    </lineage>
</organism>